<organism evidence="7 8">
    <name type="scientific">Pseudoduganella ginsengisoli</name>
    <dbReference type="NCBI Taxonomy" id="1462440"/>
    <lineage>
        <taxon>Bacteria</taxon>
        <taxon>Pseudomonadati</taxon>
        <taxon>Pseudomonadota</taxon>
        <taxon>Betaproteobacteria</taxon>
        <taxon>Burkholderiales</taxon>
        <taxon>Oxalobacteraceae</taxon>
        <taxon>Telluria group</taxon>
        <taxon>Pseudoduganella</taxon>
    </lineage>
</organism>
<evidence type="ECO:0000256" key="6">
    <source>
        <dbReference type="SAM" id="Phobius"/>
    </source>
</evidence>
<comment type="caution">
    <text evidence="7">The sequence shown here is derived from an EMBL/GenBank/DDBJ whole genome shotgun (WGS) entry which is preliminary data.</text>
</comment>
<dbReference type="GO" id="GO:0005886">
    <property type="term" value="C:plasma membrane"/>
    <property type="evidence" value="ECO:0007669"/>
    <property type="project" value="UniProtKB-SubCell"/>
</dbReference>
<feature type="transmembrane region" description="Helical" evidence="6">
    <location>
        <begin position="42"/>
        <end position="66"/>
    </location>
</feature>
<dbReference type="PIRSF" id="PIRSF006324">
    <property type="entry name" value="LeuE"/>
    <property type="match status" value="1"/>
</dbReference>
<dbReference type="RefSeq" id="WP_155442459.1">
    <property type="nucleotide sequence ID" value="NZ_WNLA01000038.1"/>
</dbReference>
<dbReference type="InterPro" id="IPR001123">
    <property type="entry name" value="LeuE-type"/>
</dbReference>
<dbReference type="Proteomes" id="UP000484015">
    <property type="component" value="Unassembled WGS sequence"/>
</dbReference>
<evidence type="ECO:0000256" key="4">
    <source>
        <dbReference type="ARBA" id="ARBA00022989"/>
    </source>
</evidence>
<dbReference type="AlphaFoldDB" id="A0A6L6Q8D8"/>
<name>A0A6L6Q8D8_9BURK</name>
<keyword evidence="5 6" id="KW-0472">Membrane</keyword>
<evidence type="ECO:0000313" key="8">
    <source>
        <dbReference type="Proteomes" id="UP000484015"/>
    </source>
</evidence>
<dbReference type="OrthoDB" id="9784202at2"/>
<keyword evidence="2" id="KW-1003">Cell membrane</keyword>
<keyword evidence="3 6" id="KW-0812">Transmembrane</keyword>
<keyword evidence="4 6" id="KW-1133">Transmembrane helix</keyword>
<feature type="transmembrane region" description="Helical" evidence="6">
    <location>
        <begin position="117"/>
        <end position="139"/>
    </location>
</feature>
<evidence type="ECO:0000256" key="1">
    <source>
        <dbReference type="ARBA" id="ARBA00004651"/>
    </source>
</evidence>
<protein>
    <submittedName>
        <fullName evidence="7">LysE family translocator</fullName>
    </submittedName>
</protein>
<accession>A0A6L6Q8D8</accession>
<dbReference type="Pfam" id="PF01810">
    <property type="entry name" value="LysE"/>
    <property type="match status" value="1"/>
</dbReference>
<dbReference type="EMBL" id="WNLA01000038">
    <property type="protein sequence ID" value="MTW06123.1"/>
    <property type="molecule type" value="Genomic_DNA"/>
</dbReference>
<feature type="transmembrane region" description="Helical" evidence="6">
    <location>
        <begin position="151"/>
        <end position="177"/>
    </location>
</feature>
<comment type="subcellular location">
    <subcellularLocation>
        <location evidence="1">Cell membrane</location>
        <topology evidence="1">Multi-pass membrane protein</topology>
    </subcellularLocation>
</comment>
<dbReference type="PANTHER" id="PTHR30086">
    <property type="entry name" value="ARGININE EXPORTER PROTEIN ARGO"/>
    <property type="match status" value="1"/>
</dbReference>
<feature type="transmembrane region" description="Helical" evidence="6">
    <location>
        <begin position="78"/>
        <end position="96"/>
    </location>
</feature>
<proteinExistence type="predicted"/>
<reference evidence="7 8" key="1">
    <citation type="submission" date="2019-11" db="EMBL/GenBank/DDBJ databases">
        <title>Type strains purchased from KCTC, JCM and DSMZ.</title>
        <authorList>
            <person name="Lu H."/>
        </authorList>
    </citation>
    <scope>NUCLEOTIDE SEQUENCE [LARGE SCALE GENOMIC DNA]</scope>
    <source>
        <strain evidence="7 8">KCTC 42409</strain>
    </source>
</reference>
<evidence type="ECO:0000256" key="3">
    <source>
        <dbReference type="ARBA" id="ARBA00022692"/>
    </source>
</evidence>
<dbReference type="PANTHER" id="PTHR30086:SF20">
    <property type="entry name" value="ARGININE EXPORTER PROTEIN ARGO-RELATED"/>
    <property type="match status" value="1"/>
</dbReference>
<feature type="transmembrane region" description="Helical" evidence="6">
    <location>
        <begin position="189"/>
        <end position="210"/>
    </location>
</feature>
<evidence type="ECO:0000313" key="7">
    <source>
        <dbReference type="EMBL" id="MTW06123.1"/>
    </source>
</evidence>
<sequence>MYGIHDLTLFIISGLLLNIMPGPDSLLIMARSATQGWRAGCAAALGVGAGTMVHVTAAAVGISALLAASATAFNLVKWIGAAYIVWMGIGMLRARLKGEAASLAPKAAPAPAPYHRIFAQGFLTNVLNPKVALFFLAFVPQFISADSPNKAAAFFLLGCIFNFNSMLWCNGLALFTAFASARLKVKPLVALWLNRITGSLFVALGARLALSEQH</sequence>
<keyword evidence="8" id="KW-1185">Reference proteome</keyword>
<feature type="transmembrane region" description="Helical" evidence="6">
    <location>
        <begin position="6"/>
        <end position="30"/>
    </location>
</feature>
<gene>
    <name evidence="7" type="ORF">GM668_29005</name>
</gene>
<dbReference type="GO" id="GO:0015171">
    <property type="term" value="F:amino acid transmembrane transporter activity"/>
    <property type="evidence" value="ECO:0007669"/>
    <property type="project" value="TreeGrafter"/>
</dbReference>
<evidence type="ECO:0000256" key="2">
    <source>
        <dbReference type="ARBA" id="ARBA00022475"/>
    </source>
</evidence>
<evidence type="ECO:0000256" key="5">
    <source>
        <dbReference type="ARBA" id="ARBA00023136"/>
    </source>
</evidence>